<keyword evidence="3" id="KW-1185">Reference proteome</keyword>
<dbReference type="RefSeq" id="WP_269882978.1">
    <property type="nucleotide sequence ID" value="NZ_JAQAGZ010000012.1"/>
</dbReference>
<dbReference type="InterPro" id="IPR031841">
    <property type="entry name" value="Endopep_inhib"/>
</dbReference>
<name>A0ABT4QCP8_9BACL</name>
<dbReference type="InterPro" id="IPR053749">
    <property type="entry name" value="TA_system-associated_sf"/>
</dbReference>
<sequence length="189" mass="20190">MVKINMKSFVSGIIVGSVLFSGVSLAAPSVVKLIVNGKELHPEVPAQIIDGSTLVPARALAEALGASVTWDAKNQAVIVEKAPSLTAFGEAEVRQLTSAAKEHYWTISIGGKGEHSNEEVTVPGKDYSYRWMGSDLDTKAKLIAYLEEVYTPEQAAAFWTKESQDGSLVDIGGKLAQSNADGGNLLDWR</sequence>
<dbReference type="InterPro" id="IPR036582">
    <property type="entry name" value="Mao_N_sf"/>
</dbReference>
<accession>A0ABT4QCP8</accession>
<proteinExistence type="predicted"/>
<comment type="caution">
    <text evidence="2">The sequence shown here is derived from an EMBL/GenBank/DDBJ whole genome shotgun (WGS) entry which is preliminary data.</text>
</comment>
<gene>
    <name evidence="2" type="ORF">O9H85_18900</name>
</gene>
<evidence type="ECO:0000313" key="3">
    <source>
        <dbReference type="Proteomes" id="UP001527882"/>
    </source>
</evidence>
<dbReference type="Proteomes" id="UP001527882">
    <property type="component" value="Unassembled WGS sequence"/>
</dbReference>
<dbReference type="Gene3D" id="3.30.457.10">
    <property type="entry name" value="Copper amine oxidase-like, N-terminal domain"/>
    <property type="match status" value="1"/>
</dbReference>
<dbReference type="Pfam" id="PF07833">
    <property type="entry name" value="Cu_amine_oxidN1"/>
    <property type="match status" value="1"/>
</dbReference>
<evidence type="ECO:0000259" key="1">
    <source>
        <dbReference type="Pfam" id="PF07833"/>
    </source>
</evidence>
<dbReference type="EMBL" id="JAQAGZ010000012">
    <property type="protein sequence ID" value="MCZ8514450.1"/>
    <property type="molecule type" value="Genomic_DNA"/>
</dbReference>
<reference evidence="2 3" key="1">
    <citation type="submission" date="2022-12" db="EMBL/GenBank/DDBJ databases">
        <title>Draft genome sequence of Paenibacillus sp. dW9.</title>
        <authorList>
            <person name="Choi E.-W."/>
            <person name="Kim D.-U."/>
        </authorList>
    </citation>
    <scope>NUCLEOTIDE SEQUENCE [LARGE SCALE GENOMIC DNA]</scope>
    <source>
        <strain evidence="3">dW9</strain>
    </source>
</reference>
<evidence type="ECO:0000313" key="2">
    <source>
        <dbReference type="EMBL" id="MCZ8514450.1"/>
    </source>
</evidence>
<protein>
    <submittedName>
        <fullName evidence="2">DL-endopeptidase inhibitor IseA family protein</fullName>
    </submittedName>
</protein>
<dbReference type="Pfam" id="PF16800">
    <property type="entry name" value="Endopep_inhib"/>
    <property type="match status" value="1"/>
</dbReference>
<dbReference type="SUPFAM" id="SSF55383">
    <property type="entry name" value="Copper amine oxidase, domain N"/>
    <property type="match status" value="1"/>
</dbReference>
<dbReference type="Gene3D" id="3.10.450.420">
    <property type="match status" value="1"/>
</dbReference>
<feature type="domain" description="Copper amine oxidase-like N-terminal" evidence="1">
    <location>
        <begin position="35"/>
        <end position="81"/>
    </location>
</feature>
<organism evidence="2 3">
    <name type="scientific">Paenibacillus gyeongsangnamensis</name>
    <dbReference type="NCBI Taxonomy" id="3388067"/>
    <lineage>
        <taxon>Bacteria</taxon>
        <taxon>Bacillati</taxon>
        <taxon>Bacillota</taxon>
        <taxon>Bacilli</taxon>
        <taxon>Bacillales</taxon>
        <taxon>Paenibacillaceae</taxon>
        <taxon>Paenibacillus</taxon>
    </lineage>
</organism>
<dbReference type="InterPro" id="IPR012854">
    <property type="entry name" value="Cu_amine_oxidase-like_N"/>
</dbReference>